<accession>A0A5C1A555</accession>
<dbReference type="OrthoDB" id="9148269at2"/>
<evidence type="ECO:0000313" key="1">
    <source>
        <dbReference type="EMBL" id="QEL12249.1"/>
    </source>
</evidence>
<dbReference type="RefSeq" id="WP_084388081.1">
    <property type="nucleotide sequence ID" value="NZ_CP043420.1"/>
</dbReference>
<dbReference type="AlphaFoldDB" id="A0A5C1A555"/>
<keyword evidence="2" id="KW-1185">Reference proteome</keyword>
<dbReference type="EMBL" id="CP043420">
    <property type="protein sequence ID" value="QEL12249.1"/>
    <property type="molecule type" value="Genomic_DNA"/>
</dbReference>
<dbReference type="InterPro" id="IPR025332">
    <property type="entry name" value="DUF4238"/>
</dbReference>
<organism evidence="1 2">
    <name type="scientific">Kushneria phosphatilytica</name>
    <dbReference type="NCBI Taxonomy" id="657387"/>
    <lineage>
        <taxon>Bacteria</taxon>
        <taxon>Pseudomonadati</taxon>
        <taxon>Pseudomonadota</taxon>
        <taxon>Gammaproteobacteria</taxon>
        <taxon>Oceanospirillales</taxon>
        <taxon>Halomonadaceae</taxon>
        <taxon>Kushneria</taxon>
    </lineage>
</organism>
<dbReference type="KEGG" id="kuy:FY550_14630"/>
<reference evidence="1 2" key="1">
    <citation type="submission" date="2019-08" db="EMBL/GenBank/DDBJ databases">
        <title>Complete genome sequence of Kushneria sp. YCWA18, a halophilic phosphate-solubilizing bacterium isolated from Daqiao saltern in China.</title>
        <authorList>
            <person name="Du G.-X."/>
            <person name="Qu L.-Y."/>
        </authorList>
    </citation>
    <scope>NUCLEOTIDE SEQUENCE [LARGE SCALE GENOMIC DNA]</scope>
    <source>
        <strain evidence="1 2">YCWA18</strain>
    </source>
</reference>
<evidence type="ECO:0000313" key="2">
    <source>
        <dbReference type="Proteomes" id="UP000322553"/>
    </source>
</evidence>
<proteinExistence type="predicted"/>
<dbReference type="Proteomes" id="UP000322553">
    <property type="component" value="Chromosome"/>
</dbReference>
<sequence length="368" mass="42324">MPSKKKQHFVPQFYLKNFSKDGSTIGLFNISQRKKVRSAPLKSQCYKKYFYGRDPTIENVLSEFESAISSIFRKVLSVEKFPSGFPAATPKLHFRLCLFALTQHFRTEHMVSSLNEVTSGLARTVAKLHLERFNDSDLNPEDLDNVSAKIDHVSILAVALAFNNYLMLQDLKICLLKSVTEEKFITSDNPVVLYNQLFEGVGGFPKTALGQKGLQIFIPISPRMVILFYDSSTYESRFKKNGSVPLGAADVRCVNKLQWASALENIYFRAEEAPDADFPSDVSSLRRENLTRKNEMEASDKRARLVITSRNDIEIGLRLNFLKVRKEAVNWVEVNRRKVSRLPVLYRSKELERLDRELRDDFHRMMHD</sequence>
<gene>
    <name evidence="1" type="ORF">FY550_14630</name>
</gene>
<protein>
    <submittedName>
        <fullName evidence="1">DUF4238 domain-containing protein</fullName>
    </submittedName>
</protein>
<name>A0A5C1A555_9GAMM</name>
<dbReference type="Pfam" id="PF14022">
    <property type="entry name" value="DUF4238"/>
    <property type="match status" value="1"/>
</dbReference>